<dbReference type="RefSeq" id="XP_002949980.1">
    <property type="nucleotide sequence ID" value="XM_002949934.1"/>
</dbReference>
<organism evidence="4">
    <name type="scientific">Volvox carteri f. nagariensis</name>
    <dbReference type="NCBI Taxonomy" id="3068"/>
    <lineage>
        <taxon>Eukaryota</taxon>
        <taxon>Viridiplantae</taxon>
        <taxon>Chlorophyta</taxon>
        <taxon>core chlorophytes</taxon>
        <taxon>Chlorophyceae</taxon>
        <taxon>CS clade</taxon>
        <taxon>Chlamydomonadales</taxon>
        <taxon>Volvocaceae</taxon>
        <taxon>Volvox</taxon>
    </lineage>
</organism>
<gene>
    <name evidence="3" type="ORF">VOLCADRAFT_117411</name>
</gene>
<dbReference type="OrthoDB" id="408373at2759"/>
<evidence type="ECO:0000256" key="1">
    <source>
        <dbReference type="SAM" id="MobiDB-lite"/>
    </source>
</evidence>
<protein>
    <recommendedName>
        <fullName evidence="2">AB hydrolase-1 domain-containing protein</fullName>
    </recommendedName>
</protein>
<feature type="domain" description="AB hydrolase-1" evidence="2">
    <location>
        <begin position="22"/>
        <end position="203"/>
    </location>
</feature>
<dbReference type="Pfam" id="PF12697">
    <property type="entry name" value="Abhydrolase_6"/>
    <property type="match status" value="1"/>
</dbReference>
<evidence type="ECO:0000313" key="4">
    <source>
        <dbReference type="Proteomes" id="UP000001058"/>
    </source>
</evidence>
<feature type="compositionally biased region" description="Low complexity" evidence="1">
    <location>
        <begin position="270"/>
        <end position="283"/>
    </location>
</feature>
<reference evidence="3 4" key="1">
    <citation type="journal article" date="2010" name="Science">
        <title>Genomic analysis of organismal complexity in the multicellular green alga Volvox carteri.</title>
        <authorList>
            <person name="Prochnik S.E."/>
            <person name="Umen J."/>
            <person name="Nedelcu A.M."/>
            <person name="Hallmann A."/>
            <person name="Miller S.M."/>
            <person name="Nishii I."/>
            <person name="Ferris P."/>
            <person name="Kuo A."/>
            <person name="Mitros T."/>
            <person name="Fritz-Laylin L.K."/>
            <person name="Hellsten U."/>
            <person name="Chapman J."/>
            <person name="Simakov O."/>
            <person name="Rensing S.A."/>
            <person name="Terry A."/>
            <person name="Pangilinan J."/>
            <person name="Kapitonov V."/>
            <person name="Jurka J."/>
            <person name="Salamov A."/>
            <person name="Shapiro H."/>
            <person name="Schmutz J."/>
            <person name="Grimwood J."/>
            <person name="Lindquist E."/>
            <person name="Lucas S."/>
            <person name="Grigoriev I.V."/>
            <person name="Schmitt R."/>
            <person name="Kirk D."/>
            <person name="Rokhsar D.S."/>
        </authorList>
    </citation>
    <scope>NUCLEOTIDE SEQUENCE [LARGE SCALE GENOMIC DNA]</scope>
    <source>
        <strain evidence="4">f. Nagariensis / Eve</strain>
    </source>
</reference>
<feature type="region of interest" description="Disordered" evidence="1">
    <location>
        <begin position="251"/>
        <end position="299"/>
    </location>
</feature>
<dbReference type="eggNOG" id="ENOG502R77W">
    <property type="taxonomic scope" value="Eukaryota"/>
</dbReference>
<dbReference type="STRING" id="3068.D8TU55"/>
<dbReference type="InterPro" id="IPR000073">
    <property type="entry name" value="AB_hydrolase_1"/>
</dbReference>
<dbReference type="EMBL" id="GL378337">
    <property type="protein sequence ID" value="EFJ49083.1"/>
    <property type="molecule type" value="Genomic_DNA"/>
</dbReference>
<dbReference type="GeneID" id="9619225"/>
<evidence type="ECO:0000259" key="2">
    <source>
        <dbReference type="Pfam" id="PF12697"/>
    </source>
</evidence>
<dbReference type="InParanoid" id="D8TU55"/>
<dbReference type="Proteomes" id="UP000001058">
    <property type="component" value="Unassembled WGS sequence"/>
</dbReference>
<sequence length="402" mass="41927">MDTKHRLGVAVHDLGGKEGPLLLLLHANGFHGRVFLPMVPILAPHFRCVSLDLPGHGSAPTPEGPFTAEDMVGAVRDYVESQGIQGRLGGGLAALLQFERPQTFRSGSLLARLARKRQAVYPTLGAAMTSLGAKPPFNTWDPQALHAYLACGGLRPLEQPGATTTAGATAPGAPALTLSCSPENEARVYEALEPPPWRPWQQLGVTTSGFGSDPRVGDCGCCGSGCGVDCGGDCGSCGNGRSQQQRMIEVESGKGGEGEAKAREDGCGDGSSYSDGSGNSNSNCHRRRERRGERDGSMGHQGPYCRIAIAVGQEVGLHAQLARWGAEVAQLVPGAKLARFPSLHHLGPMEDPRLVATTALKFFLAADDDDDDGNNGKGDGNGNHNRDSAVGSGFGSGVSSKL</sequence>
<dbReference type="InterPro" id="IPR029058">
    <property type="entry name" value="AB_hydrolase_fold"/>
</dbReference>
<dbReference type="SUPFAM" id="SSF53474">
    <property type="entry name" value="alpha/beta-Hydrolases"/>
    <property type="match status" value="1"/>
</dbReference>
<dbReference type="Gene3D" id="3.40.50.1820">
    <property type="entry name" value="alpha/beta hydrolase"/>
    <property type="match status" value="1"/>
</dbReference>
<evidence type="ECO:0000313" key="3">
    <source>
        <dbReference type="EMBL" id="EFJ49083.1"/>
    </source>
</evidence>
<dbReference type="KEGG" id="vcn:VOLCADRAFT_117411"/>
<feature type="region of interest" description="Disordered" evidence="1">
    <location>
        <begin position="366"/>
        <end position="402"/>
    </location>
</feature>
<feature type="compositionally biased region" description="Basic and acidic residues" evidence="1">
    <location>
        <begin position="251"/>
        <end position="266"/>
    </location>
</feature>
<proteinExistence type="predicted"/>
<accession>D8TU55</accession>
<dbReference type="AlphaFoldDB" id="D8TU55"/>
<name>D8TU55_VOLCA</name>
<keyword evidence="4" id="KW-1185">Reference proteome</keyword>